<accession>A0A378VXQ1</accession>
<feature type="compositionally biased region" description="Basic and acidic residues" evidence="1">
    <location>
        <begin position="43"/>
        <end position="52"/>
    </location>
</feature>
<evidence type="ECO:0000313" key="2">
    <source>
        <dbReference type="EMBL" id="SUA23790.1"/>
    </source>
</evidence>
<name>A0A378VXQ1_NEIGO</name>
<dbReference type="AlphaFoldDB" id="A0A378VXQ1"/>
<reference evidence="2" key="1">
    <citation type="submission" date="2018-06" db="EMBL/GenBank/DDBJ databases">
        <authorList>
            <consortium name="Pathogen Informatics"/>
            <person name="Doyle S."/>
        </authorList>
    </citation>
    <scope>NUCLEOTIDE SEQUENCE [LARGE SCALE GENOMIC DNA]</scope>
    <source>
        <strain evidence="2">NCTC11421</strain>
    </source>
</reference>
<dbReference type="EMBL" id="UGRI01000001">
    <property type="protein sequence ID" value="SUA23790.1"/>
    <property type="molecule type" value="Genomic_DNA"/>
</dbReference>
<gene>
    <name evidence="2" type="ORF">NCTC11421_01780</name>
</gene>
<proteinExistence type="predicted"/>
<dbReference type="PROSITE" id="PS51257">
    <property type="entry name" value="PROKAR_LIPOPROTEIN"/>
    <property type="match status" value="1"/>
</dbReference>
<feature type="compositionally biased region" description="Low complexity" evidence="1">
    <location>
        <begin position="132"/>
        <end position="141"/>
    </location>
</feature>
<keyword evidence="2" id="KW-0449">Lipoprotein</keyword>
<feature type="compositionally biased region" description="Polar residues" evidence="1">
    <location>
        <begin position="59"/>
        <end position="74"/>
    </location>
</feature>
<sequence length="149" mass="16059">MSRKAETPNIQTKEFNHEQTFVTALSALALSACAGTWQGAKQDTARNLDKHRPPPNAPPNKQATPSKRLGQNQRSRQKGGNAVGRGISHLGKKSKTPPNNRFAMPSETVSDGIVSTRRKPMKAFTKSPPSSPRSTAATSIPMPSSPNNF</sequence>
<protein>
    <submittedName>
        <fullName evidence="2">Lipoprotein</fullName>
    </submittedName>
</protein>
<feature type="region of interest" description="Disordered" evidence="1">
    <location>
        <begin position="37"/>
        <end position="149"/>
    </location>
</feature>
<organism evidence="2">
    <name type="scientific">Neisseria gonorrhoeae</name>
    <dbReference type="NCBI Taxonomy" id="485"/>
    <lineage>
        <taxon>Bacteria</taxon>
        <taxon>Pseudomonadati</taxon>
        <taxon>Pseudomonadota</taxon>
        <taxon>Betaproteobacteria</taxon>
        <taxon>Neisseriales</taxon>
        <taxon>Neisseriaceae</taxon>
        <taxon>Neisseria</taxon>
    </lineage>
</organism>
<evidence type="ECO:0000256" key="1">
    <source>
        <dbReference type="SAM" id="MobiDB-lite"/>
    </source>
</evidence>